<reference evidence="2" key="2">
    <citation type="journal article" date="2020" name="BMC">
        <title>Leishmania infection induces a limited differential gene expression in the sand fly midgut.</title>
        <authorList>
            <person name="Coutinho-Abreu I.V."/>
            <person name="Serafim T.D."/>
            <person name="Meneses C."/>
            <person name="Kamhawi S."/>
            <person name="Oliveira F."/>
            <person name="Valenzuela J.G."/>
        </authorList>
    </citation>
    <scope>NUCLEOTIDE SEQUENCE</scope>
    <source>
        <strain evidence="2">Jacobina</strain>
        <tissue evidence="2">Midgut</tissue>
    </source>
</reference>
<accession>A0A1B0CIV2</accession>
<dbReference type="GO" id="GO:0007018">
    <property type="term" value="P:microtubule-based movement"/>
    <property type="evidence" value="ECO:0007669"/>
    <property type="project" value="TreeGrafter"/>
</dbReference>
<dbReference type="AlphaFoldDB" id="A0A1B0CIV2"/>
<reference evidence="4" key="1">
    <citation type="submission" date="2012-05" db="EMBL/GenBank/DDBJ databases">
        <title>Whole Genome Assembly of Lutzomyia longipalpis.</title>
        <authorList>
            <person name="Richards S."/>
            <person name="Qu C."/>
            <person name="Dillon R."/>
            <person name="Worley K."/>
            <person name="Scherer S."/>
            <person name="Batterton M."/>
            <person name="Taylor A."/>
            <person name="Hawes A."/>
            <person name="Hernandez B."/>
            <person name="Kovar C."/>
            <person name="Mandapat C."/>
            <person name="Pham C."/>
            <person name="Qu C."/>
            <person name="Jing C."/>
            <person name="Bess C."/>
            <person name="Bandaranaike D."/>
            <person name="Ngo D."/>
            <person name="Ongeri F."/>
            <person name="Arias F."/>
            <person name="Lara F."/>
            <person name="Weissenberger G."/>
            <person name="Kamau G."/>
            <person name="Han H."/>
            <person name="Shen H."/>
            <person name="Dinh H."/>
            <person name="Khalil I."/>
            <person name="Jones J."/>
            <person name="Shafer J."/>
            <person name="Jayaseelan J."/>
            <person name="Quiroz J."/>
            <person name="Blankenburg K."/>
            <person name="Nguyen L."/>
            <person name="Jackson L."/>
            <person name="Francisco L."/>
            <person name="Tang L.-Y."/>
            <person name="Pu L.-L."/>
            <person name="Perales L."/>
            <person name="Lorensuhewa L."/>
            <person name="Munidasa M."/>
            <person name="Coyle M."/>
            <person name="Taylor M."/>
            <person name="Puazo M."/>
            <person name="Firestine M."/>
            <person name="Scheel M."/>
            <person name="Javaid M."/>
            <person name="Wang M."/>
            <person name="Li M."/>
            <person name="Tabassum N."/>
            <person name="Saada N."/>
            <person name="Osuji N."/>
            <person name="Aqrawi P."/>
            <person name="Fu Q."/>
            <person name="Thornton R."/>
            <person name="Raj R."/>
            <person name="Goodspeed R."/>
            <person name="Mata R."/>
            <person name="Najjar R."/>
            <person name="Gubbala S."/>
            <person name="Lee S."/>
            <person name="Denson S."/>
            <person name="Patil S."/>
            <person name="Macmil S."/>
            <person name="Qi S."/>
            <person name="Matskevitch T."/>
            <person name="Palculict T."/>
            <person name="Mathew T."/>
            <person name="Vee V."/>
            <person name="Velamala V."/>
            <person name="Korchina V."/>
            <person name="Cai W."/>
            <person name="Liu W."/>
            <person name="Dai W."/>
            <person name="Zou X."/>
            <person name="Zhu Y."/>
            <person name="Zhang Y."/>
            <person name="Wu Y.-Q."/>
            <person name="Xin Y."/>
            <person name="Nazarath L."/>
            <person name="Kovar C."/>
            <person name="Han Y."/>
            <person name="Muzny D."/>
            <person name="Gibbs R."/>
        </authorList>
    </citation>
    <scope>NUCLEOTIDE SEQUENCE [LARGE SCALE GENOMIC DNA]</scope>
    <source>
        <strain evidence="4">Jacobina</strain>
    </source>
</reference>
<comment type="similarity">
    <text evidence="1">Belongs to the dynein light chain Tctex-type family.</text>
</comment>
<dbReference type="GO" id="GO:0045505">
    <property type="term" value="F:dynein intermediate chain binding"/>
    <property type="evidence" value="ECO:0007669"/>
    <property type="project" value="TreeGrafter"/>
</dbReference>
<evidence type="ECO:0000313" key="2">
    <source>
        <dbReference type="EMBL" id="MBC1171308.1"/>
    </source>
</evidence>
<reference evidence="3" key="3">
    <citation type="submission" date="2020-05" db="UniProtKB">
        <authorList>
            <consortium name="EnsemblMetazoa"/>
        </authorList>
    </citation>
    <scope>IDENTIFICATION</scope>
    <source>
        <strain evidence="3">Jacobina</strain>
    </source>
</reference>
<keyword evidence="4" id="KW-1185">Reference proteome</keyword>
<organism evidence="3 4">
    <name type="scientific">Lutzomyia longipalpis</name>
    <name type="common">Sand fly</name>
    <dbReference type="NCBI Taxonomy" id="7200"/>
    <lineage>
        <taxon>Eukaryota</taxon>
        <taxon>Metazoa</taxon>
        <taxon>Ecdysozoa</taxon>
        <taxon>Arthropoda</taxon>
        <taxon>Hexapoda</taxon>
        <taxon>Insecta</taxon>
        <taxon>Pterygota</taxon>
        <taxon>Neoptera</taxon>
        <taxon>Endopterygota</taxon>
        <taxon>Diptera</taxon>
        <taxon>Nematocera</taxon>
        <taxon>Psychodoidea</taxon>
        <taxon>Psychodidae</taxon>
        <taxon>Lutzomyia</taxon>
        <taxon>Lutzomyia</taxon>
    </lineage>
</organism>
<dbReference type="Gene3D" id="3.30.1140.40">
    <property type="entry name" value="Tctex-1"/>
    <property type="match status" value="1"/>
</dbReference>
<proteinExistence type="inferred from homology"/>
<dbReference type="CDD" id="cd21451">
    <property type="entry name" value="DLC-like_TCTEX1D"/>
    <property type="match status" value="1"/>
</dbReference>
<evidence type="ECO:0000313" key="4">
    <source>
        <dbReference type="Proteomes" id="UP000092461"/>
    </source>
</evidence>
<dbReference type="Proteomes" id="UP000092461">
    <property type="component" value="Unassembled WGS sequence"/>
</dbReference>
<sequence length="115" mass="13505">MPSYRMESKNPYKREKCEIIIREVVDDMLSSFVYANSDASQVCNNISEEIKSRVKTLGFDRYKLVCIVTIGEKYFQSFTSTVKFLWDTEKDGYANYVYDTPNFFAIATLYALYYD</sequence>
<dbReference type="PANTHER" id="PTHR21255">
    <property type="entry name" value="T-COMPLEX-ASSOCIATED-TESTIS-EXPRESSED 1/ DYNEIN LIGHT CHAIN"/>
    <property type="match status" value="1"/>
</dbReference>
<dbReference type="EnsemblMetazoa" id="LLOJ004385-RA">
    <property type="protein sequence ID" value="LLOJ004385-PA"/>
    <property type="gene ID" value="LLOJ004385"/>
</dbReference>
<dbReference type="EMBL" id="GITU01002605">
    <property type="protein sequence ID" value="MBC1171308.1"/>
    <property type="molecule type" value="Transcribed_RNA"/>
</dbReference>
<protein>
    <submittedName>
        <fullName evidence="2">Putative dynein light chain</fullName>
    </submittedName>
</protein>
<dbReference type="InterPro" id="IPR038586">
    <property type="entry name" value="Tctex-1-like_sf"/>
</dbReference>
<dbReference type="EMBL" id="AJWK01013790">
    <property type="status" value="NOT_ANNOTATED_CDS"/>
    <property type="molecule type" value="Genomic_DNA"/>
</dbReference>
<dbReference type="Pfam" id="PF03645">
    <property type="entry name" value="Tctex-1"/>
    <property type="match status" value="1"/>
</dbReference>
<name>A0A1B0CIV2_LUTLO</name>
<dbReference type="VEuPathDB" id="VectorBase:LLOJ004385"/>
<dbReference type="GO" id="GO:0005868">
    <property type="term" value="C:cytoplasmic dynein complex"/>
    <property type="evidence" value="ECO:0007669"/>
    <property type="project" value="TreeGrafter"/>
</dbReference>
<dbReference type="InterPro" id="IPR005334">
    <property type="entry name" value="Tctex-1-like"/>
</dbReference>
<dbReference type="PANTHER" id="PTHR21255:SF69">
    <property type="entry name" value="AT23443P"/>
    <property type="match status" value="1"/>
</dbReference>
<evidence type="ECO:0000256" key="1">
    <source>
        <dbReference type="ARBA" id="ARBA00005361"/>
    </source>
</evidence>
<dbReference type="GO" id="GO:0005737">
    <property type="term" value="C:cytoplasm"/>
    <property type="evidence" value="ECO:0007669"/>
    <property type="project" value="TreeGrafter"/>
</dbReference>
<evidence type="ECO:0000313" key="3">
    <source>
        <dbReference type="EnsemblMetazoa" id="LLOJ004385-PA"/>
    </source>
</evidence>